<dbReference type="GO" id="GO:0007165">
    <property type="term" value="P:signal transduction"/>
    <property type="evidence" value="ECO:0007669"/>
    <property type="project" value="UniProtKB-KW"/>
</dbReference>
<feature type="domain" description="HAMP" evidence="12">
    <location>
        <begin position="347"/>
        <end position="399"/>
    </location>
</feature>
<evidence type="ECO:0000256" key="6">
    <source>
        <dbReference type="ARBA" id="ARBA00023136"/>
    </source>
</evidence>
<dbReference type="SMART" id="SM00304">
    <property type="entry name" value="HAMP"/>
    <property type="match status" value="1"/>
</dbReference>
<gene>
    <name evidence="13" type="primary">hlyB4</name>
    <name evidence="13" type="ORF">PFLCHA0_c08690</name>
</gene>
<keyword evidence="4 10" id="KW-0812">Transmembrane</keyword>
<name>A0A2C9EG78_PSEPH</name>
<evidence type="ECO:0000256" key="3">
    <source>
        <dbReference type="ARBA" id="ARBA00022481"/>
    </source>
</evidence>
<evidence type="ECO:0000256" key="9">
    <source>
        <dbReference type="PROSITE-ProRule" id="PRU00284"/>
    </source>
</evidence>
<evidence type="ECO:0000256" key="8">
    <source>
        <dbReference type="ARBA" id="ARBA00029447"/>
    </source>
</evidence>
<evidence type="ECO:0000259" key="11">
    <source>
        <dbReference type="PROSITE" id="PS50111"/>
    </source>
</evidence>
<evidence type="ECO:0000313" key="13">
    <source>
        <dbReference type="EMBL" id="AGL82661.1"/>
    </source>
</evidence>
<dbReference type="CDD" id="cd11386">
    <property type="entry name" value="MCP_signal"/>
    <property type="match status" value="1"/>
</dbReference>
<dbReference type="PANTHER" id="PTHR32089">
    <property type="entry name" value="METHYL-ACCEPTING CHEMOTAXIS PROTEIN MCPB"/>
    <property type="match status" value="1"/>
</dbReference>
<dbReference type="HOGENOM" id="CLU_000445_107_27_6"/>
<dbReference type="InterPro" id="IPR003660">
    <property type="entry name" value="HAMP_dom"/>
</dbReference>
<dbReference type="Gene3D" id="1.10.287.950">
    <property type="entry name" value="Methyl-accepting chemotaxis protein"/>
    <property type="match status" value="1"/>
</dbReference>
<feature type="transmembrane region" description="Helical" evidence="10">
    <location>
        <begin position="324"/>
        <end position="345"/>
    </location>
</feature>
<feature type="transmembrane region" description="Helical" evidence="10">
    <location>
        <begin position="20"/>
        <end position="40"/>
    </location>
</feature>
<dbReference type="EMBL" id="CP003190">
    <property type="protein sequence ID" value="AGL82661.1"/>
    <property type="molecule type" value="Genomic_DNA"/>
</dbReference>
<keyword evidence="5 10" id="KW-1133">Transmembrane helix</keyword>
<dbReference type="KEGG" id="pprc:PFLCHA0_c08690"/>
<dbReference type="GO" id="GO:0006935">
    <property type="term" value="P:chemotaxis"/>
    <property type="evidence" value="ECO:0007669"/>
    <property type="project" value="UniProtKB-ARBA"/>
</dbReference>
<dbReference type="PROSITE" id="PS50885">
    <property type="entry name" value="HAMP"/>
    <property type="match status" value="1"/>
</dbReference>
<dbReference type="SMART" id="SM00283">
    <property type="entry name" value="MA"/>
    <property type="match status" value="1"/>
</dbReference>
<dbReference type="PANTHER" id="PTHR32089:SF119">
    <property type="entry name" value="METHYL-ACCEPTING CHEMOTAXIS PROTEIN CTPL"/>
    <property type="match status" value="1"/>
</dbReference>
<evidence type="ECO:0000256" key="5">
    <source>
        <dbReference type="ARBA" id="ARBA00022989"/>
    </source>
</evidence>
<dbReference type="eggNOG" id="COG0840">
    <property type="taxonomic scope" value="Bacteria"/>
</dbReference>
<evidence type="ECO:0000256" key="2">
    <source>
        <dbReference type="ARBA" id="ARBA00022475"/>
    </source>
</evidence>
<keyword evidence="3" id="KW-0488">Methylation</keyword>
<dbReference type="Pfam" id="PF00015">
    <property type="entry name" value="MCPsignal"/>
    <property type="match status" value="1"/>
</dbReference>
<keyword evidence="7 9" id="KW-0807">Transducer</keyword>
<proteinExistence type="inferred from homology"/>
<comment type="similarity">
    <text evidence="8">Belongs to the methyl-accepting chemotaxis (MCP) protein family.</text>
</comment>
<dbReference type="Pfam" id="PF00672">
    <property type="entry name" value="HAMP"/>
    <property type="match status" value="1"/>
</dbReference>
<accession>A0A2C9EG78</accession>
<keyword evidence="2" id="KW-1003">Cell membrane</keyword>
<evidence type="ECO:0000256" key="10">
    <source>
        <dbReference type="SAM" id="Phobius"/>
    </source>
</evidence>
<dbReference type="GO" id="GO:0005886">
    <property type="term" value="C:plasma membrane"/>
    <property type="evidence" value="ECO:0007669"/>
    <property type="project" value="UniProtKB-SubCell"/>
</dbReference>
<sequence length="676" mass="72888">MKSLLYPAVALMNRLSFGMKFSLISVLFFLPMLVTNFYLVRDSYREFQGTRVELQSLDLLGSSLALRRDLETLNNLVQINASLGQSGKAGDLEGKIVALEKSVLERLQALQAVTTDPQQVEVFNAKRDELIAAFKTQQVESSLLNKSGLIGKLLGSAQLFSQIIASQSGLSRDGQGDIRQLSELITSVTPQVTQILGEGRAMGAYSLGQGFLNSSSSTRFDELLVQIEKLQAEYGLKLQDALGSSRAAHDALDTLATTSKGSLKQASELFEEQVVMADTLDAPWQAFYDQVSGLMAQTYQLNEGTLKFLDVELQKRLEQNRRHMVLLVAALALVFLSIVYLYGGFYASTRTTLRRLGAMMDKVAAGDMTVSFTAHSRDELGELGSVFNGTVLKIHDLIERVGHTVSEVERQAGQVQSVSAQSNQAVAGQRTQIEQVATAMNQMSATSQEVARSAAAAVSSAHSVNDETISGRGLVESQQGSIARLASEIDQSVLVINQLASDSQSISRVLEVIKSIAEQTNLLALNAAIEAARAGEQGRGFAVVADEVRTLAKRTQQSTEEIEDMIGKLHGGVSAAVKAMGSSHAMANGTVDQSEKVQQALENILGAVGMIVDQNQQIAAAVEQQTAVAHDIDQNIVEINRAGERTAEGAHQTEDASRQLSAQVVQLKQLIGAFRV</sequence>
<dbReference type="AlphaFoldDB" id="A0A2C9EG78"/>
<dbReference type="PROSITE" id="PS50111">
    <property type="entry name" value="CHEMOTAXIS_TRANSDUC_2"/>
    <property type="match status" value="1"/>
</dbReference>
<protein>
    <submittedName>
        <fullName evidence="13">Hemolysin secretion protein HlyB</fullName>
    </submittedName>
</protein>
<evidence type="ECO:0000256" key="1">
    <source>
        <dbReference type="ARBA" id="ARBA00004651"/>
    </source>
</evidence>
<dbReference type="InterPro" id="IPR004089">
    <property type="entry name" value="MCPsignal_dom"/>
</dbReference>
<feature type="domain" description="Methyl-accepting transducer" evidence="11">
    <location>
        <begin position="404"/>
        <end position="640"/>
    </location>
</feature>
<organism evidence="13 14">
    <name type="scientific">Pseudomonas protegens (strain DSM 19095 / LMG 27888 / CFBP 6595 / CHA0)</name>
    <dbReference type="NCBI Taxonomy" id="1124983"/>
    <lineage>
        <taxon>Bacteria</taxon>
        <taxon>Pseudomonadati</taxon>
        <taxon>Pseudomonadota</taxon>
        <taxon>Gammaproteobacteria</taxon>
        <taxon>Pseudomonadales</taxon>
        <taxon>Pseudomonadaceae</taxon>
        <taxon>Pseudomonas</taxon>
    </lineage>
</organism>
<keyword evidence="6 10" id="KW-0472">Membrane</keyword>
<comment type="subcellular location">
    <subcellularLocation>
        <location evidence="1">Cell membrane</location>
        <topology evidence="1">Multi-pass membrane protein</topology>
    </subcellularLocation>
</comment>
<evidence type="ECO:0000256" key="7">
    <source>
        <dbReference type="ARBA" id="ARBA00023224"/>
    </source>
</evidence>
<dbReference type="SUPFAM" id="SSF58104">
    <property type="entry name" value="Methyl-accepting chemotaxis protein (MCP) signaling domain"/>
    <property type="match status" value="1"/>
</dbReference>
<evidence type="ECO:0000256" key="4">
    <source>
        <dbReference type="ARBA" id="ARBA00022692"/>
    </source>
</evidence>
<evidence type="ECO:0000313" key="14">
    <source>
        <dbReference type="Proteomes" id="UP000013940"/>
    </source>
</evidence>
<dbReference type="FunFam" id="1.10.287.950:FF:000001">
    <property type="entry name" value="Methyl-accepting chemotaxis sensory transducer"/>
    <property type="match status" value="1"/>
</dbReference>
<evidence type="ECO:0000259" key="12">
    <source>
        <dbReference type="PROSITE" id="PS50885"/>
    </source>
</evidence>
<dbReference type="Proteomes" id="UP000013940">
    <property type="component" value="Chromosome"/>
</dbReference>
<reference evidence="14" key="1">
    <citation type="journal article" date="2014" name="Genome Announc.">
        <title>Full-genome sequence of the plant growth-promoting bacterium Pseudomonas protegens CHA0.</title>
        <authorList>
            <person name="Jousset A."/>
            <person name="Schuldes J."/>
            <person name="Keel C."/>
            <person name="Maurhofer M."/>
            <person name="Daniel R."/>
            <person name="Scheu S."/>
            <person name="Thuermer A."/>
        </authorList>
    </citation>
    <scope>NUCLEOTIDE SEQUENCE [LARGE SCALE GENOMIC DNA]</scope>
    <source>
        <strain evidence="14">DSM 19095 / LMG 27888 / CFBP 6595 / CHA0</strain>
    </source>
</reference>
<dbReference type="CDD" id="cd06225">
    <property type="entry name" value="HAMP"/>
    <property type="match status" value="1"/>
</dbReference>